<feature type="signal peptide" evidence="2">
    <location>
        <begin position="1"/>
        <end position="20"/>
    </location>
</feature>
<keyword evidence="2" id="KW-0732">Signal</keyword>
<reference evidence="4" key="1">
    <citation type="submission" date="2021-03" db="EMBL/GenBank/DDBJ databases">
        <title>Comparative genomics and phylogenomic investigation of the class Geoglossomycetes provide insights into ecological specialization and systematics.</title>
        <authorList>
            <person name="Melie T."/>
            <person name="Pirro S."/>
            <person name="Miller A.N."/>
            <person name="Quandt A."/>
        </authorList>
    </citation>
    <scope>NUCLEOTIDE SEQUENCE</scope>
    <source>
        <strain evidence="4">CAQ_001_2017</strain>
    </source>
</reference>
<comment type="caution">
    <text evidence="4">The sequence shown here is derived from an EMBL/GenBank/DDBJ whole genome shotgun (WGS) entry which is preliminary data.</text>
</comment>
<dbReference type="PANTHER" id="PTHR35186:SF4">
    <property type="entry name" value="PRION-INHIBITION AND PROPAGATION HELO DOMAIN-CONTAINING PROTEIN"/>
    <property type="match status" value="1"/>
</dbReference>
<feature type="domain" description="DUF7580" evidence="3">
    <location>
        <begin position="385"/>
        <end position="624"/>
    </location>
</feature>
<dbReference type="Pfam" id="PF24476">
    <property type="entry name" value="DUF7580"/>
    <property type="match status" value="1"/>
</dbReference>
<dbReference type="PANTHER" id="PTHR35186">
    <property type="entry name" value="ANK_REP_REGION DOMAIN-CONTAINING PROTEIN"/>
    <property type="match status" value="1"/>
</dbReference>
<proteinExistence type="predicted"/>
<sequence>MSGFEVAGVVLGVLPLVVSAIENYERILGPVITYRKYSKELKTFSTELGVQKDIFQNECVWLLSELVDAKELEDMLEESSHTLRTSLREDLRLNREFSQRLGQSYQQILCVLQLIGTTLDEIYEETRDLGAGLSRPERAKAELVDLKAWRHHLRQKVKLSFGKPSLDRMVNDLRYRNQAFLAISQQVVRFNGYTQSSSQMKEPVQLDRSIEKLEKVRTASQGLCQVLATLWSCPEHAEHSANLQLCPKTLGSPTESPSRVSFDVALTYWAIERPTPSSESPILLVIESTVEGDPNTIKSIGGSAKGEMGSSSDARLLEVIDSLRTLGQKSFDYSEEVSNPKKAQQHKGVRFAGAGVAGNGKDSPKDTLSKLEQNQPLDALTDLCSVPSLCVRIQQLSKLACTDKPICVGYLAEHGAGKHLVYWPRHAQPSLSGAVSLAKVISKRQRMRSLPKPDKWRLAGVLAKAVLQYHSTPWLRTNWKADDILFFGISDPERPGSLKSPHLHLLERSKGKQKSHAITEDVWVKNETLFRLGVILLELEFEASLEAIIQELRVDGIPQAPDAPLAHQLLIPKRHAGERMGTLYGRIVRMCLDCDFGLGLDNYSLSDPRLQRLFYSQIVCQFEDGMPDYSKIWPES</sequence>
<name>A0A9P8LBM8_9PEZI</name>
<keyword evidence="5" id="KW-1185">Reference proteome</keyword>
<gene>
    <name evidence="4" type="ORF">GP486_004201</name>
</gene>
<dbReference type="EMBL" id="JAGHQM010000636">
    <property type="protein sequence ID" value="KAH0559285.1"/>
    <property type="molecule type" value="Genomic_DNA"/>
</dbReference>
<evidence type="ECO:0000313" key="4">
    <source>
        <dbReference type="EMBL" id="KAH0559285.1"/>
    </source>
</evidence>
<feature type="chain" id="PRO_5040415845" description="DUF7580 domain-containing protein" evidence="2">
    <location>
        <begin position="21"/>
        <end position="636"/>
    </location>
</feature>
<evidence type="ECO:0000256" key="1">
    <source>
        <dbReference type="SAM" id="MobiDB-lite"/>
    </source>
</evidence>
<accession>A0A9P8LBM8</accession>
<evidence type="ECO:0000313" key="5">
    <source>
        <dbReference type="Proteomes" id="UP000750711"/>
    </source>
</evidence>
<dbReference type="InterPro" id="IPR056002">
    <property type="entry name" value="DUF7580"/>
</dbReference>
<feature type="region of interest" description="Disordered" evidence="1">
    <location>
        <begin position="335"/>
        <end position="369"/>
    </location>
</feature>
<evidence type="ECO:0000256" key="2">
    <source>
        <dbReference type="SAM" id="SignalP"/>
    </source>
</evidence>
<organism evidence="4 5">
    <name type="scientific">Trichoglossum hirsutum</name>
    <dbReference type="NCBI Taxonomy" id="265104"/>
    <lineage>
        <taxon>Eukaryota</taxon>
        <taxon>Fungi</taxon>
        <taxon>Dikarya</taxon>
        <taxon>Ascomycota</taxon>
        <taxon>Pezizomycotina</taxon>
        <taxon>Geoglossomycetes</taxon>
        <taxon>Geoglossales</taxon>
        <taxon>Geoglossaceae</taxon>
        <taxon>Trichoglossum</taxon>
    </lineage>
</organism>
<dbReference type="AlphaFoldDB" id="A0A9P8LBM8"/>
<dbReference type="Proteomes" id="UP000750711">
    <property type="component" value="Unassembled WGS sequence"/>
</dbReference>
<protein>
    <recommendedName>
        <fullName evidence="3">DUF7580 domain-containing protein</fullName>
    </recommendedName>
</protein>
<evidence type="ECO:0000259" key="3">
    <source>
        <dbReference type="Pfam" id="PF24476"/>
    </source>
</evidence>